<dbReference type="EMBL" id="VIEB01001571">
    <property type="protein sequence ID" value="TQD71327.1"/>
    <property type="molecule type" value="Genomic_DNA"/>
</dbReference>
<name>A0A540KAS4_MALBA</name>
<dbReference type="STRING" id="106549.A0A540KAS4"/>
<gene>
    <name evidence="1" type="ORF">C1H46_043144</name>
</gene>
<protein>
    <submittedName>
        <fullName evidence="1">Uncharacterized protein</fullName>
    </submittedName>
</protein>
<comment type="caution">
    <text evidence="1">The sequence shown here is derived from an EMBL/GenBank/DDBJ whole genome shotgun (WGS) entry which is preliminary data.</text>
</comment>
<evidence type="ECO:0000313" key="2">
    <source>
        <dbReference type="Proteomes" id="UP000315295"/>
    </source>
</evidence>
<evidence type="ECO:0000313" key="1">
    <source>
        <dbReference type="EMBL" id="TQD71327.1"/>
    </source>
</evidence>
<reference evidence="1 2" key="1">
    <citation type="journal article" date="2019" name="G3 (Bethesda)">
        <title>Sequencing of a Wild Apple (Malus baccata) Genome Unravels the Differences Between Cultivated and Wild Apple Species Regarding Disease Resistance and Cold Tolerance.</title>
        <authorList>
            <person name="Chen X."/>
        </authorList>
    </citation>
    <scope>NUCLEOTIDE SEQUENCE [LARGE SCALE GENOMIC DNA]</scope>
    <source>
        <strain evidence="2">cv. Shandingzi</strain>
        <tissue evidence="1">Leaves</tissue>
    </source>
</reference>
<keyword evidence="2" id="KW-1185">Reference proteome</keyword>
<proteinExistence type="predicted"/>
<sequence length="165" mass="18724">MWGDWRTIRERGGVWIATWPPLSIRVLPHFFCRNSGSPPRQLRLISPGIAPIQHSPRRKAPRHAVLDAIPEDEEVGKEHSKGCNGMIHHRKLQIRDSEIEEYESEGKIGHHFDSDEMYTGEDGQLTWFNAGVRVGVGISLGIGIGVGLLMRSYQATTSNFRRRFL</sequence>
<dbReference type="AlphaFoldDB" id="A0A540KAS4"/>
<dbReference type="Proteomes" id="UP000315295">
    <property type="component" value="Unassembled WGS sequence"/>
</dbReference>
<organism evidence="1 2">
    <name type="scientific">Malus baccata</name>
    <name type="common">Siberian crab apple</name>
    <name type="synonym">Pyrus baccata</name>
    <dbReference type="NCBI Taxonomy" id="106549"/>
    <lineage>
        <taxon>Eukaryota</taxon>
        <taxon>Viridiplantae</taxon>
        <taxon>Streptophyta</taxon>
        <taxon>Embryophyta</taxon>
        <taxon>Tracheophyta</taxon>
        <taxon>Spermatophyta</taxon>
        <taxon>Magnoliopsida</taxon>
        <taxon>eudicotyledons</taxon>
        <taxon>Gunneridae</taxon>
        <taxon>Pentapetalae</taxon>
        <taxon>rosids</taxon>
        <taxon>fabids</taxon>
        <taxon>Rosales</taxon>
        <taxon>Rosaceae</taxon>
        <taxon>Amygdaloideae</taxon>
        <taxon>Maleae</taxon>
        <taxon>Malus</taxon>
    </lineage>
</organism>
<accession>A0A540KAS4</accession>